<protein>
    <recommendedName>
        <fullName evidence="3">WxL domain-containing protein</fullName>
    </recommendedName>
</protein>
<evidence type="ECO:0000313" key="4">
    <source>
        <dbReference type="EMBL" id="GAX48032.1"/>
    </source>
</evidence>
<feature type="signal peptide" evidence="2">
    <location>
        <begin position="1"/>
        <end position="28"/>
    </location>
</feature>
<comment type="caution">
    <text evidence="4">The sequence shown here is derived from an EMBL/GenBank/DDBJ whole genome shotgun (WGS) entry which is preliminary data.</text>
</comment>
<feature type="domain" description="WxL" evidence="3">
    <location>
        <begin position="30"/>
        <end position="249"/>
    </location>
</feature>
<feature type="chain" id="PRO_5012036273" description="WxL domain-containing protein" evidence="2">
    <location>
        <begin position="29"/>
        <end position="251"/>
    </location>
</feature>
<evidence type="ECO:0000256" key="2">
    <source>
        <dbReference type="SAM" id="SignalP"/>
    </source>
</evidence>
<proteinExistence type="predicted"/>
<feature type="compositionally biased region" description="Polar residues" evidence="1">
    <location>
        <begin position="55"/>
        <end position="75"/>
    </location>
</feature>
<dbReference type="Proteomes" id="UP000218689">
    <property type="component" value="Unassembled WGS sequence"/>
</dbReference>
<evidence type="ECO:0000313" key="5">
    <source>
        <dbReference type="Proteomes" id="UP000218689"/>
    </source>
</evidence>
<organism evidence="4 5">
    <name type="scientific">Pseudolactococcus reticulitermitis</name>
    <dbReference type="NCBI Taxonomy" id="2025039"/>
    <lineage>
        <taxon>Bacteria</taxon>
        <taxon>Bacillati</taxon>
        <taxon>Bacillota</taxon>
        <taxon>Bacilli</taxon>
        <taxon>Lactobacillales</taxon>
        <taxon>Streptococcaceae</taxon>
        <taxon>Pseudolactococcus</taxon>
    </lineage>
</organism>
<gene>
    <name evidence="4" type="ORF">RsY01_1646</name>
</gene>
<dbReference type="Pfam" id="PF13731">
    <property type="entry name" value="WxL"/>
    <property type="match status" value="1"/>
</dbReference>
<dbReference type="EMBL" id="BEDT01000004">
    <property type="protein sequence ID" value="GAX48032.1"/>
    <property type="molecule type" value="Genomic_DNA"/>
</dbReference>
<dbReference type="InterPro" id="IPR027994">
    <property type="entry name" value="WxL_dom"/>
</dbReference>
<evidence type="ECO:0000256" key="1">
    <source>
        <dbReference type="SAM" id="MobiDB-lite"/>
    </source>
</evidence>
<accession>A0A224XDP5</accession>
<name>A0A224XDP5_9LACT</name>
<reference evidence="5" key="1">
    <citation type="submission" date="2017-08" db="EMBL/GenBank/DDBJ databases">
        <title>Draft genome sequence of Lactococcus sp. strain Rs-Y01, isolated from the gut of the lower termite Reticulitermes speratus.</title>
        <authorList>
            <person name="Ohkuma M."/>
            <person name="Yuki M."/>
        </authorList>
    </citation>
    <scope>NUCLEOTIDE SEQUENCE [LARGE SCALE GENOMIC DNA]</scope>
    <source>
        <strain evidence="5">Rs-Y01</strain>
    </source>
</reference>
<feature type="region of interest" description="Disordered" evidence="1">
    <location>
        <begin position="45"/>
        <end position="75"/>
    </location>
</feature>
<keyword evidence="2" id="KW-0732">Signal</keyword>
<sequence length="251" mass="25512">MSKKSVTYRTVTALAGLALTILPQAARATTTQTYDSDGYVAFTAGTDRTGPVDPQNPTEAVTPVNPSGTTPEGPSIANASLTIVYASSFDFGAHPISNRAESYKAAAQALNDGSTRTNYVQVSDNRGTFSGWHLKVTLTDFTTADTALRANGHSTLAGATVTLGDAAIQGAATANPADIYTPLTVLVPTVQSPTLLGATAGHGSGTNLLDFGGTDGASKDTAVTLSVPAGVAGAASYTADLTWQLDDTPVN</sequence>
<evidence type="ECO:0000259" key="3">
    <source>
        <dbReference type="Pfam" id="PF13731"/>
    </source>
</evidence>
<dbReference type="RefSeq" id="WP_238594965.1">
    <property type="nucleotide sequence ID" value="NZ_BEDT01000004.1"/>
</dbReference>
<dbReference type="AlphaFoldDB" id="A0A224XDP5"/>
<keyword evidence="5" id="KW-1185">Reference proteome</keyword>